<gene>
    <name evidence="3" type="ORF">CROQUDRAFT_77876</name>
</gene>
<keyword evidence="4" id="KW-1185">Reference proteome</keyword>
<feature type="compositionally biased region" description="Polar residues" evidence="1">
    <location>
        <begin position="901"/>
        <end position="911"/>
    </location>
</feature>
<feature type="compositionally biased region" description="Pro residues" evidence="1">
    <location>
        <begin position="577"/>
        <end position="588"/>
    </location>
</feature>
<dbReference type="OrthoDB" id="298939at2759"/>
<dbReference type="InterPro" id="IPR011021">
    <property type="entry name" value="Arrestin-like_N"/>
</dbReference>
<accession>A0A9P6NL99</accession>
<feature type="region of interest" description="Disordered" evidence="1">
    <location>
        <begin position="1359"/>
        <end position="1393"/>
    </location>
</feature>
<feature type="compositionally biased region" description="Polar residues" evidence="1">
    <location>
        <begin position="396"/>
        <end position="408"/>
    </location>
</feature>
<feature type="compositionally biased region" description="Pro residues" evidence="1">
    <location>
        <begin position="887"/>
        <end position="899"/>
    </location>
</feature>
<feature type="compositionally biased region" description="Polar residues" evidence="1">
    <location>
        <begin position="1567"/>
        <end position="1579"/>
    </location>
</feature>
<feature type="region of interest" description="Disordered" evidence="1">
    <location>
        <begin position="1567"/>
        <end position="1599"/>
    </location>
</feature>
<dbReference type="Pfam" id="PF00339">
    <property type="entry name" value="Arrestin_N"/>
    <property type="match status" value="1"/>
</dbReference>
<feature type="region of interest" description="Disordered" evidence="1">
    <location>
        <begin position="391"/>
        <end position="484"/>
    </location>
</feature>
<dbReference type="Proteomes" id="UP000886653">
    <property type="component" value="Unassembled WGS sequence"/>
</dbReference>
<comment type="caution">
    <text evidence="3">The sequence shown here is derived from an EMBL/GenBank/DDBJ whole genome shotgun (WGS) entry which is preliminary data.</text>
</comment>
<dbReference type="EMBL" id="MU167263">
    <property type="protein sequence ID" value="KAG0146237.1"/>
    <property type="molecule type" value="Genomic_DNA"/>
</dbReference>
<organism evidence="3 4">
    <name type="scientific">Cronartium quercuum f. sp. fusiforme G11</name>
    <dbReference type="NCBI Taxonomy" id="708437"/>
    <lineage>
        <taxon>Eukaryota</taxon>
        <taxon>Fungi</taxon>
        <taxon>Dikarya</taxon>
        <taxon>Basidiomycota</taxon>
        <taxon>Pucciniomycotina</taxon>
        <taxon>Pucciniomycetes</taxon>
        <taxon>Pucciniales</taxon>
        <taxon>Coleosporiaceae</taxon>
        <taxon>Cronartium</taxon>
    </lineage>
</organism>
<feature type="region of interest" description="Disordered" evidence="1">
    <location>
        <begin position="985"/>
        <end position="1042"/>
    </location>
</feature>
<evidence type="ECO:0000313" key="4">
    <source>
        <dbReference type="Proteomes" id="UP000886653"/>
    </source>
</evidence>
<dbReference type="Gene3D" id="2.60.40.640">
    <property type="match status" value="1"/>
</dbReference>
<feature type="region of interest" description="Disordered" evidence="1">
    <location>
        <begin position="572"/>
        <end position="627"/>
    </location>
</feature>
<feature type="region of interest" description="Disordered" evidence="1">
    <location>
        <begin position="496"/>
        <end position="516"/>
    </location>
</feature>
<protein>
    <recommendedName>
        <fullName evidence="2">Arrestin-like N-terminal domain-containing protein</fullName>
    </recommendedName>
</protein>
<feature type="compositionally biased region" description="Low complexity" evidence="1">
    <location>
        <begin position="1256"/>
        <end position="1271"/>
    </location>
</feature>
<reference evidence="3" key="1">
    <citation type="submission" date="2013-11" db="EMBL/GenBank/DDBJ databases">
        <title>Genome sequence of the fusiform rust pathogen reveals effectors for host alternation and coevolution with pine.</title>
        <authorList>
            <consortium name="DOE Joint Genome Institute"/>
            <person name="Smith K."/>
            <person name="Pendleton A."/>
            <person name="Kubisiak T."/>
            <person name="Anderson C."/>
            <person name="Salamov A."/>
            <person name="Aerts A."/>
            <person name="Riley R."/>
            <person name="Clum A."/>
            <person name="Lindquist E."/>
            <person name="Ence D."/>
            <person name="Campbell M."/>
            <person name="Kronenberg Z."/>
            <person name="Feau N."/>
            <person name="Dhillon B."/>
            <person name="Hamelin R."/>
            <person name="Burleigh J."/>
            <person name="Smith J."/>
            <person name="Yandell M."/>
            <person name="Nelson C."/>
            <person name="Grigoriev I."/>
            <person name="Davis J."/>
        </authorList>
    </citation>
    <scope>NUCLEOTIDE SEQUENCE</scope>
    <source>
        <strain evidence="3">G11</strain>
    </source>
</reference>
<feature type="compositionally biased region" description="Polar residues" evidence="1">
    <location>
        <begin position="496"/>
        <end position="512"/>
    </location>
</feature>
<feature type="compositionally biased region" description="Basic and acidic residues" evidence="1">
    <location>
        <begin position="852"/>
        <end position="864"/>
    </location>
</feature>
<feature type="compositionally biased region" description="Low complexity" evidence="1">
    <location>
        <begin position="453"/>
        <end position="469"/>
    </location>
</feature>
<name>A0A9P6NL99_9BASI</name>
<evidence type="ECO:0000259" key="2">
    <source>
        <dbReference type="Pfam" id="PF00339"/>
    </source>
</evidence>
<feature type="region of interest" description="Disordered" evidence="1">
    <location>
        <begin position="1094"/>
        <end position="1122"/>
    </location>
</feature>
<feature type="region of interest" description="Disordered" evidence="1">
    <location>
        <begin position="928"/>
        <end position="960"/>
    </location>
</feature>
<proteinExistence type="predicted"/>
<feature type="region of interest" description="Disordered" evidence="1">
    <location>
        <begin position="818"/>
        <end position="911"/>
    </location>
</feature>
<evidence type="ECO:0000256" key="1">
    <source>
        <dbReference type="SAM" id="MobiDB-lite"/>
    </source>
</evidence>
<feature type="compositionally biased region" description="Basic and acidic residues" evidence="1">
    <location>
        <begin position="1022"/>
        <end position="1036"/>
    </location>
</feature>
<feature type="region of interest" description="Disordered" evidence="1">
    <location>
        <begin position="1250"/>
        <end position="1340"/>
    </location>
</feature>
<sequence length="1614" mass="173380">MASFPSNTRSHSPPLPPNASYNHPSLSLTILPSANSFVAGSKLTGILEVCCRDQNKVALGQLAIEFLGVEELKLRDHSAQASLHGPHKCLFQGPSLPPSNAVAVTEAPIAGHYYTALRGRTKFPFSFPLPSKLPSSTSFEQLGAVRYTLKATCQVLSIKSQQNMLLTSTRLIRIIARRPDWSSSTLLHEPVEARAEIHGASGSGGGVWAELKTDKRLHWNSQPAPNPGFIHAALSVKNNSRRVLSGGVTVKLCRRLVVSQDPNPEDHPVQVVCTNTLRGPEYEFPATPGQAKTVDLTCPLPAITEPKNNNASSTDEAECFTARGMNLFSVQVFLRVELELGALSEDLVIELPLDIVHPASLPAQAHSKASSPTIEHVRSPDPLAVPSLTQAYRPRSGSNTSLRSTSPHPLSLQPGGGSRCASPQPDWSDRRSAAPSPDPSARFSPFPTPRQSPLPSSRFSSPFPYSTTPAYEPPSSTEPSLPYCLPTPNWSTPVTPYHSSGLQHQPPSQTQAAVPWPDMRSSSVPYPTYTEAGPSYPHQSIVSPPIVANLFSPPATPWCQRPEGLTQNLESVLSPPLTYPSPPTPSPSQPLARRHQSLPPTPALSFQSANSGIPFASSGGPRPRTEMGDAVTEANRRTSMPVVGQQVHLSESVRKRALPTPPVGGGGGGPLPAPRAWNPPQPNGWSALRPDDSQDGDHTMCEDVGAPQQGFWKSPVTHSEYRQPTPLGSRPAPDNNWGHQSLTYGHEIDLDQVSQGLINHVRSGPRVSFEDEIPERTVGVSQPARLETIGEAGESRIGTMDASQLPKGFLASLYDAGGGSRAVSHNYTRGMKPRRSDGSESVQTLEDIVAAQDHRREQTPDRLSDACPSSGREEEASNSQSEDASVPPTPVSMSLPPPSTQTKPRLTKSQSAGLAHLAGFLTRAHSNCSTMSEQPARTSNLSVASPDPTFERPITPSRTGTAGALRVKSSAIAFDHAFVDAVPPSSKLAKSVPASSGEGPTAQPKTSWVPPPPSAISSARLGGDDHTLSSLEKDDQQPTLTRQPAVAPAALFPAFDQRHRHQSLPNCAPPPSAPTPIVTTQTPLVVKKRSLRRNQSHLKRQNQSNPSEVVVASVEDEEKPKASDTHKLARWFMEGGSKEVHVSEALESASPVTQKTRWSALGIEMHDDEKQVPMQAKPESQPIDDISKAEQIPLVTSPPSSPISKPRFSQLASRLTPLNLQSSPVIISPSNTPDVKVPVALRPISQIMPRPEPVKAASEPEPIQSSSSPAPRVLPPMLSSIPRQSSSAIISPSNTPEVKVPVALRPVSGLTPQPDRTLGEGSDASTPSNRRPLPATPEPLQPAWALFSSRSPNLIPFPTSAEPKLLEMPSHGDKSPSCSPTTLSRKSRTKRQQAASCVSAMEAGRQEVEFAGGWEDPIHQSLIDAMKETNAAVAKATSKRLSTPVFSPSMSMHQIRSSPLRLSLSVSDFQLPKVENGEIDVEETVEEEGGEVEAVDENVPIRLTDQEARSMRGGRGGRVSSVAAIWSSQQRKPSASVVSTRALSITERDHSGSKNDYKIKTEFGLKSSSVRTNECRTITSSESSQASSRSNSSVVPQTSRVGRLKDLIQRWEIK</sequence>
<feature type="domain" description="Arrestin-like N-terminal" evidence="2">
    <location>
        <begin position="118"/>
        <end position="157"/>
    </location>
</feature>
<dbReference type="InterPro" id="IPR014752">
    <property type="entry name" value="Arrestin-like_C"/>
</dbReference>
<evidence type="ECO:0000313" key="3">
    <source>
        <dbReference type="EMBL" id="KAG0146237.1"/>
    </source>
</evidence>
<feature type="compositionally biased region" description="Polar residues" evidence="1">
    <location>
        <begin position="1281"/>
        <end position="1296"/>
    </location>
</feature>
<feature type="compositionally biased region" description="Polar residues" evidence="1">
    <location>
        <begin position="928"/>
        <end position="943"/>
    </location>
</feature>
<feature type="compositionally biased region" description="Low complexity" evidence="1">
    <location>
        <begin position="1580"/>
        <end position="1593"/>
    </location>
</feature>